<dbReference type="AlphaFoldDB" id="A0A126R062"/>
<dbReference type="NCBIfam" id="TIGR01451">
    <property type="entry name" value="B_ant_repeat"/>
    <property type="match status" value="2"/>
</dbReference>
<dbReference type="InterPro" id="IPR011050">
    <property type="entry name" value="Pectin_lyase_fold/virulence"/>
</dbReference>
<evidence type="ECO:0000313" key="4">
    <source>
        <dbReference type="Proteomes" id="UP000066376"/>
    </source>
</evidence>
<keyword evidence="4" id="KW-1185">Reference proteome</keyword>
<dbReference type="InterPro" id="IPR051172">
    <property type="entry name" value="Chlamydia_OmcB"/>
</dbReference>
<dbReference type="Proteomes" id="UP000066376">
    <property type="component" value="Chromosome"/>
</dbReference>
<name>A0A126R062_METOL</name>
<dbReference type="PANTHER" id="PTHR34819">
    <property type="entry name" value="LARGE CYSTEINE-RICH PERIPLASMIC PROTEIN OMCB"/>
    <property type="match status" value="1"/>
</dbReference>
<feature type="transmembrane region" description="Helical" evidence="1">
    <location>
        <begin position="860"/>
        <end position="877"/>
    </location>
</feature>
<keyword evidence="1" id="KW-1133">Transmembrane helix</keyword>
<dbReference type="SUPFAM" id="SSF51126">
    <property type="entry name" value="Pectin lyase-like"/>
    <property type="match status" value="1"/>
</dbReference>
<dbReference type="RefSeq" id="WP_067146681.1">
    <property type="nucleotide sequence ID" value="NZ_CP014265.1"/>
</dbReference>
<dbReference type="EMBL" id="CP014265">
    <property type="protein sequence ID" value="AMK15436.1"/>
    <property type="molecule type" value="Genomic_DNA"/>
</dbReference>
<keyword evidence="1" id="KW-0812">Transmembrane</keyword>
<organism evidence="3 4">
    <name type="scientific">Methanobrevibacter olleyae</name>
    <dbReference type="NCBI Taxonomy" id="294671"/>
    <lineage>
        <taxon>Archaea</taxon>
        <taxon>Methanobacteriati</taxon>
        <taxon>Methanobacteriota</taxon>
        <taxon>Methanomada group</taxon>
        <taxon>Methanobacteria</taxon>
        <taxon>Methanobacteriales</taxon>
        <taxon>Methanobacteriaceae</taxon>
        <taxon>Methanobrevibacter</taxon>
    </lineage>
</organism>
<reference evidence="4" key="2">
    <citation type="submission" date="2016-02" db="EMBL/GenBank/DDBJ databases">
        <title>The draft genome sequence of the rumen methanogen Methanobrevibacter olleyae YLM1.</title>
        <authorList>
            <consortium name="New Zealand Agricultural Greenhouse Gas Research Centre/Pastoral Greenhouse Gas Research Consortium"/>
            <person name="Kelly W.J."/>
            <person name="Li D."/>
            <person name="Lambie S.C."/>
            <person name="Attwood G.T."/>
            <person name="Altermann E."/>
            <person name="Leahy S.C."/>
        </authorList>
    </citation>
    <scope>NUCLEOTIDE SEQUENCE [LARGE SCALE GENOMIC DNA]</scope>
    <source>
        <strain evidence="4">YLM1</strain>
    </source>
</reference>
<dbReference type="GeneID" id="28489178"/>
<dbReference type="KEGG" id="mol:YLM1_0879"/>
<dbReference type="InterPro" id="IPR001434">
    <property type="entry name" value="OmcB-like_DUF11"/>
</dbReference>
<evidence type="ECO:0000256" key="1">
    <source>
        <dbReference type="SAM" id="Phobius"/>
    </source>
</evidence>
<gene>
    <name evidence="3" type="ORF">YLM1_0879</name>
</gene>
<reference evidence="3 4" key="1">
    <citation type="journal article" date="2016" name="Genome Announc.">
        <title>Draft Genome Sequence of the Rumen Methanogen Methanobrevibacter olleyae YLM1.</title>
        <authorList>
            <person name="Kelly W.J."/>
            <person name="Li D."/>
            <person name="Lambie S.C."/>
            <person name="Cox F."/>
            <person name="Attwood G.T."/>
            <person name="Altermann E."/>
            <person name="Leahy S.C."/>
        </authorList>
    </citation>
    <scope>NUCLEOTIDE SEQUENCE [LARGE SCALE GENOMIC DNA]</scope>
    <source>
        <strain evidence="3 4">YLM1</strain>
    </source>
</reference>
<accession>A0A126R062</accession>
<feature type="domain" description="DUF11" evidence="2">
    <location>
        <begin position="711"/>
        <end position="826"/>
    </location>
</feature>
<sequence>MVKLNRKLIILALFILIFYMSMMCVAADSFDDVQDKIDNTSSGDDVYLDNKTYVGSGNEISINKTLRIHGSTNSSKKSTLDAQKSSRIFNVTGNNNVSFINLVLINGKTTGNNNVGGAVHSSHYNSNLYFINCTFINSSTNGPNSPGGAIHSSGNVNVNGSSFINSSTKSNFSHGGVIYSGKSTNVINSSFINSSTNGPTSAGGAIYSGGSGSVNGSSFINSSTNGSSSHGGAIYYGGSVSVYGSSFINSSTNADWSRGGAINSGDSVSVYGSSFINSSTKRNNSRGGAIFSYTSVSVYGSSFINSSTKGSISHGGAIDSGSVSVINSSFINSSTNGNNSCGGVIHSSASVSVNDSSFINSSTSGPNSPGGAIHSGSVSVNGSSFINSSTSGPNSPGGAIHSSSVSVNGSSFINSSTSGSNSPGGAMYIYGMYVSGSNANVTNNKFNGSSATVNGGVIYNRANLYLKNNTMENSTVSTLNSGRDIYNENIVYIANLTYLDNTTRIVKYGQTIELWANITDDMGNTITGKNVTFIINGNSFSVEAIEGLAKLNFTANLSPGLYPVYGNYTGRGNNPIILRNGTLVIVDVELNVTKVSDKEVANVGDNVTYTITVVNTGSVAANNVTVSELIPNGLSLIDDSWNTSLWTKAGNVWSLVGALNGGSSAVLKLVFLVNGNSTGTVVNNVVVMSNETGNGTVNATNNNVSLNNVTLNVTKVSDKSVANVGDNVTYTITVVNTGSTSANNVTVTEWIPNGLSLIDDSWNTSLWTKAGNVWSLVGALNGGSSAVLKLVFLVNGNSTGTVVNNVVVMSNETGNGTVNATNNNVTLNVTNGSDRIVDNSTASNTNNHVYRGSIGMKPTGNPLAIFIMVIFVLFVPFRRFKK</sequence>
<dbReference type="InterPro" id="IPR047589">
    <property type="entry name" value="DUF11_rpt"/>
</dbReference>
<proteinExistence type="predicted"/>
<protein>
    <submittedName>
        <fullName evidence="3">Adhesin-like protein</fullName>
    </submittedName>
</protein>
<dbReference type="Pfam" id="PF01345">
    <property type="entry name" value="DUF11"/>
    <property type="match status" value="2"/>
</dbReference>
<evidence type="ECO:0000259" key="2">
    <source>
        <dbReference type="Pfam" id="PF01345"/>
    </source>
</evidence>
<dbReference type="Gene3D" id="2.60.40.740">
    <property type="match status" value="2"/>
</dbReference>
<dbReference type="PATRIC" id="fig|294671.3.peg.920"/>
<evidence type="ECO:0000313" key="3">
    <source>
        <dbReference type="EMBL" id="AMK15436.1"/>
    </source>
</evidence>
<feature type="domain" description="DUF11" evidence="2">
    <location>
        <begin position="590"/>
        <end position="705"/>
    </location>
</feature>
<keyword evidence="1" id="KW-0472">Membrane</keyword>